<dbReference type="AlphaFoldDB" id="A0A367CGZ4"/>
<gene>
    <name evidence="1" type="ORF">EA71_00083</name>
</gene>
<dbReference type="RefSeq" id="WP_113845092.1">
    <property type="nucleotide sequence ID" value="NZ_LEPB01000001.1"/>
</dbReference>
<name>A0A367CGZ4_9ENTE</name>
<evidence type="ECO:0000313" key="2">
    <source>
        <dbReference type="Proteomes" id="UP000252797"/>
    </source>
</evidence>
<dbReference type="Proteomes" id="UP000252797">
    <property type="component" value="Unassembled WGS sequence"/>
</dbReference>
<sequence length="128" mass="14880">MINKHNFKKYYLVFFITFLALISLLNNTNVFASEDRLLNSMSQIEMKSTSKYISSYYVVYNAKQSNMVLPPNYYYYNDGQFRGNLKLYKWYDEKETTGLFKCYYSGTVYNGPAPGSKAVISKSILPSN</sequence>
<organism evidence="1 2">
    <name type="scientific">Enterococcus durans</name>
    <dbReference type="NCBI Taxonomy" id="53345"/>
    <lineage>
        <taxon>Bacteria</taxon>
        <taxon>Bacillati</taxon>
        <taxon>Bacillota</taxon>
        <taxon>Bacilli</taxon>
        <taxon>Lactobacillales</taxon>
        <taxon>Enterococcaceae</taxon>
        <taxon>Enterococcus</taxon>
    </lineage>
</organism>
<dbReference type="EMBL" id="LEPB01000001">
    <property type="protein sequence ID" value="RCA11879.1"/>
    <property type="molecule type" value="Genomic_DNA"/>
</dbReference>
<accession>A0A367CGZ4</accession>
<reference evidence="1 2" key="1">
    <citation type="submission" date="2015-06" db="EMBL/GenBank/DDBJ databases">
        <title>The Genome Sequence of Enterococcus durans 4EA1.</title>
        <authorList>
            <consortium name="The Broad Institute Genomics Platform"/>
            <consortium name="The Broad Institute Genome Sequencing Center for Infectious Disease"/>
            <person name="Earl A.M."/>
            <person name="Van Tyne D."/>
            <person name="Lebreton F."/>
            <person name="Saavedra J.T."/>
            <person name="Gilmore M.S."/>
            <person name="Manson Mcguire A."/>
            <person name="Clock S."/>
            <person name="Crupain M."/>
            <person name="Rangan U."/>
            <person name="Young S."/>
            <person name="Abouelleil A."/>
            <person name="Cao P."/>
            <person name="Chapman S.B."/>
            <person name="Griggs A."/>
            <person name="Priest M."/>
            <person name="Shea T."/>
            <person name="Wortman J."/>
            <person name="Nusbaum C."/>
            <person name="Birren B."/>
        </authorList>
    </citation>
    <scope>NUCLEOTIDE SEQUENCE [LARGE SCALE GENOMIC DNA]</scope>
    <source>
        <strain evidence="1 2">4EA1</strain>
    </source>
</reference>
<comment type="caution">
    <text evidence="1">The sequence shown here is derived from an EMBL/GenBank/DDBJ whole genome shotgun (WGS) entry which is preliminary data.</text>
</comment>
<evidence type="ECO:0000313" key="1">
    <source>
        <dbReference type="EMBL" id="RCA11879.1"/>
    </source>
</evidence>
<protein>
    <submittedName>
        <fullName evidence="1">Uncharacterized protein</fullName>
    </submittedName>
</protein>
<proteinExistence type="predicted"/>